<keyword evidence="8" id="KW-0406">Ion transport</keyword>
<keyword evidence="5" id="KW-0109">Calcium transport</keyword>
<dbReference type="VEuPathDB" id="VectorBase:AFUN003780"/>
<keyword evidence="9" id="KW-0407">Ion channel</keyword>
<proteinExistence type="inferred from homology"/>
<keyword evidence="4" id="KW-0597">Phosphoprotein</keyword>
<keyword evidence="2 10" id="KW-0728">SH3 domain</keyword>
<feature type="compositionally biased region" description="Polar residues" evidence="11">
    <location>
        <begin position="41"/>
        <end position="59"/>
    </location>
</feature>
<dbReference type="GO" id="GO:0005891">
    <property type="term" value="C:voltage-gated calcium channel complex"/>
    <property type="evidence" value="ECO:0007669"/>
    <property type="project" value="InterPro"/>
</dbReference>
<feature type="domain" description="SH3" evidence="12">
    <location>
        <begin position="91"/>
        <end position="160"/>
    </location>
</feature>
<dbReference type="CDD" id="cd11863">
    <property type="entry name" value="SH3_CACNB"/>
    <property type="match status" value="1"/>
</dbReference>
<evidence type="ECO:0000256" key="5">
    <source>
        <dbReference type="ARBA" id="ARBA00022568"/>
    </source>
</evidence>
<dbReference type="Gene3D" id="3.40.50.300">
    <property type="entry name" value="P-loop containing nucleotide triphosphate hydrolases"/>
    <property type="match status" value="1"/>
</dbReference>
<feature type="compositionally biased region" description="Low complexity" evidence="11">
    <location>
        <begin position="172"/>
        <end position="186"/>
    </location>
</feature>
<dbReference type="Pfam" id="PF12052">
    <property type="entry name" value="VGCC_beta4Aa_N"/>
    <property type="match status" value="1"/>
</dbReference>
<feature type="region of interest" description="Disordered" evidence="11">
    <location>
        <begin position="41"/>
        <end position="71"/>
    </location>
</feature>
<dbReference type="STRING" id="62324.A0A182RC64"/>
<dbReference type="InterPro" id="IPR008145">
    <property type="entry name" value="GK/Ca_channel_bsu"/>
</dbReference>
<feature type="compositionally biased region" description="Low complexity" evidence="11">
    <location>
        <begin position="588"/>
        <end position="597"/>
    </location>
</feature>
<evidence type="ECO:0000256" key="7">
    <source>
        <dbReference type="ARBA" id="ARBA00022882"/>
    </source>
</evidence>
<feature type="compositionally biased region" description="Low complexity" evidence="11">
    <location>
        <begin position="468"/>
        <end position="483"/>
    </location>
</feature>
<feature type="compositionally biased region" description="Basic and acidic residues" evidence="11">
    <location>
        <begin position="650"/>
        <end position="663"/>
    </location>
</feature>
<dbReference type="Pfam" id="PF00625">
    <property type="entry name" value="Guanylate_kin"/>
    <property type="match status" value="1"/>
</dbReference>
<dbReference type="SUPFAM" id="SSF52540">
    <property type="entry name" value="P-loop containing nucleoside triphosphate hydrolases"/>
    <property type="match status" value="1"/>
</dbReference>
<evidence type="ECO:0000256" key="2">
    <source>
        <dbReference type="ARBA" id="ARBA00022443"/>
    </source>
</evidence>
<evidence type="ECO:0000259" key="12">
    <source>
        <dbReference type="PROSITE" id="PS50002"/>
    </source>
</evidence>
<dbReference type="GO" id="GO:0005245">
    <property type="term" value="F:voltage-gated calcium channel activity"/>
    <property type="evidence" value="ECO:0007669"/>
    <property type="project" value="InterPro"/>
</dbReference>
<keyword evidence="3" id="KW-0813">Transport</keyword>
<feature type="region of interest" description="Disordered" evidence="11">
    <location>
        <begin position="632"/>
        <end position="677"/>
    </location>
</feature>
<dbReference type="PROSITE" id="PS50002">
    <property type="entry name" value="SH3"/>
    <property type="match status" value="1"/>
</dbReference>
<accession>A0A182RC64</accession>
<name>A0A182RC64_ANOFN</name>
<evidence type="ECO:0000256" key="4">
    <source>
        <dbReference type="ARBA" id="ARBA00022553"/>
    </source>
</evidence>
<dbReference type="PANTHER" id="PTHR11824">
    <property type="entry name" value="VOLTAGE-DEPENDENT CALCIUM CHANNEL BETA SUBUNIT"/>
    <property type="match status" value="1"/>
</dbReference>
<evidence type="ECO:0000256" key="10">
    <source>
        <dbReference type="PROSITE-ProRule" id="PRU00192"/>
    </source>
</evidence>
<evidence type="ECO:0000313" key="13">
    <source>
        <dbReference type="EnsemblMetazoa" id="AFUN003780-PA"/>
    </source>
</evidence>
<dbReference type="EnsemblMetazoa" id="AFUN003780-RA">
    <property type="protein sequence ID" value="AFUN003780-PA"/>
    <property type="gene ID" value="AFUN003780"/>
</dbReference>
<dbReference type="GeneID" id="125765692"/>
<dbReference type="FunFam" id="3.40.50.300:FF:000023">
    <property type="entry name" value="Voltage-dependent L-type calcium channel subunit beta-2"/>
    <property type="match status" value="1"/>
</dbReference>
<dbReference type="SMART" id="SM00072">
    <property type="entry name" value="GuKc"/>
    <property type="match status" value="1"/>
</dbReference>
<dbReference type="InterPro" id="IPR046937">
    <property type="entry name" value="CAB1-4_N_A-dom"/>
</dbReference>
<feature type="region of interest" description="Disordered" evidence="11">
    <location>
        <begin position="579"/>
        <end position="606"/>
    </location>
</feature>
<dbReference type="SMART" id="SM00326">
    <property type="entry name" value="SH3"/>
    <property type="match status" value="1"/>
</dbReference>
<feature type="compositionally biased region" description="Gly residues" evidence="11">
    <location>
        <begin position="538"/>
        <end position="555"/>
    </location>
</feature>
<evidence type="ECO:0000256" key="8">
    <source>
        <dbReference type="ARBA" id="ARBA00023065"/>
    </source>
</evidence>
<dbReference type="InterPro" id="IPR027417">
    <property type="entry name" value="P-loop_NTPase"/>
</dbReference>
<feature type="compositionally biased region" description="Pro residues" evidence="11">
    <location>
        <begin position="435"/>
        <end position="445"/>
    </location>
</feature>
<dbReference type="InterPro" id="IPR001452">
    <property type="entry name" value="SH3_domain"/>
</dbReference>
<keyword evidence="6" id="KW-0106">Calcium</keyword>
<dbReference type="RefSeq" id="XP_049287070.1">
    <property type="nucleotide sequence ID" value="XM_049431113.1"/>
</dbReference>
<reference evidence="13" key="1">
    <citation type="submission" date="2020-05" db="UniProtKB">
        <authorList>
            <consortium name="EnsemblMetazoa"/>
        </authorList>
    </citation>
    <scope>IDENTIFICATION</scope>
    <source>
        <strain evidence="13">FUMOZ</strain>
    </source>
</reference>
<feature type="region of interest" description="Disordered" evidence="11">
    <location>
        <begin position="172"/>
        <end position="240"/>
    </location>
</feature>
<feature type="compositionally biased region" description="Basic and acidic residues" evidence="11">
    <location>
        <begin position="487"/>
        <end position="499"/>
    </location>
</feature>
<dbReference type="AlphaFoldDB" id="A0A182RC64"/>
<dbReference type="CTD" id="34557"/>
<evidence type="ECO:0000256" key="6">
    <source>
        <dbReference type="ARBA" id="ARBA00022837"/>
    </source>
</evidence>
<protein>
    <submittedName>
        <fullName evidence="13">SH3 domain-containing protein</fullName>
    </submittedName>
</protein>
<dbReference type="Gene3D" id="2.30.30.40">
    <property type="entry name" value="SH3 Domains"/>
    <property type="match status" value="1"/>
</dbReference>
<sequence length="677" mass="74451">MVVGMNARHHLTSSLSQNLDTHCTEFPDGFEETLQLQESSPTLTLISSKGSADSNYSQPSSDLSLDEEKESLRREKERQALGQLEKARSKPVAFAVRTNVSYDGSLDDDSPVHGSAVSFEVGDFLHIKEKYDNNWWIGRLVKEGCEVGFIPSPVKLEHIRMQASAARSSKLYTSKGSSSSGNLGASGVPGAEPSRGSTPPTPGDDSDSMGASRHGKTPLATPPTKEKRKPFFKKQETSSPYDVVPSMRPVVLVGPSLKGYEVTDMMQKALFDFLKHRFESRIIITRVQADISLAKRSLMNNPSKRAIMERSNSRSSCLAEVQAEIERIFELARTLQLVVLDCDTINHPSQLAKTSLAPTIVYLKIASSKVLQRLIKSRGKAQAKNLSVQMVAAEKLSQCPPEMFDVILDENQLEEACNHLAEYLEAYWRATHPPVRPTPSVPRPLPSQEASPSGEQPGRMGPPPPPGASYHHNSNSSSGSRRPASTRHGDNRDRDRLDRIERDRERDRERLHARERDMLHYDINDDDLLNERNYGPADYGGGGGGSDRGGGGGMVRGDSRDMRDLRDPVSAGVRERGQLAGGMGLGLGASSSSSSSAPHARAHTLSSDILDHGELIRERERERELNRGYAVQGGPRQLVAAPTSQTVRRGMPDRDRDRDDYSPHRGGGNNRRVLNAM</sequence>
<dbReference type="SUPFAM" id="SSF50044">
    <property type="entry name" value="SH3-domain"/>
    <property type="match status" value="1"/>
</dbReference>
<evidence type="ECO:0000256" key="3">
    <source>
        <dbReference type="ARBA" id="ARBA00022448"/>
    </source>
</evidence>
<organism evidence="13">
    <name type="scientific">Anopheles funestus</name>
    <name type="common">African malaria mosquito</name>
    <dbReference type="NCBI Taxonomy" id="62324"/>
    <lineage>
        <taxon>Eukaryota</taxon>
        <taxon>Metazoa</taxon>
        <taxon>Ecdysozoa</taxon>
        <taxon>Arthropoda</taxon>
        <taxon>Hexapoda</taxon>
        <taxon>Insecta</taxon>
        <taxon>Pterygota</taxon>
        <taxon>Neoptera</taxon>
        <taxon>Endopterygota</taxon>
        <taxon>Diptera</taxon>
        <taxon>Nematocera</taxon>
        <taxon>Culicoidea</taxon>
        <taxon>Culicidae</taxon>
        <taxon>Anophelinae</taxon>
        <taxon>Anopheles</taxon>
    </lineage>
</organism>
<dbReference type="InterPro" id="IPR036028">
    <property type="entry name" value="SH3-like_dom_sf"/>
</dbReference>
<dbReference type="InterPro" id="IPR000584">
    <property type="entry name" value="VDCC_L_bsu"/>
</dbReference>
<dbReference type="VEuPathDB" id="VectorBase:AFUN2_013944"/>
<evidence type="ECO:0000256" key="9">
    <source>
        <dbReference type="ARBA" id="ARBA00023303"/>
    </source>
</evidence>
<feature type="region of interest" description="Disordered" evidence="11">
    <location>
        <begin position="435"/>
        <end position="499"/>
    </location>
</feature>
<comment type="similarity">
    <text evidence="1">Belongs to the calcium channel beta subunit family.</text>
</comment>
<dbReference type="PRINTS" id="PR01626">
    <property type="entry name" value="LCACHANNELB"/>
</dbReference>
<evidence type="ECO:0000256" key="11">
    <source>
        <dbReference type="SAM" id="MobiDB-lite"/>
    </source>
</evidence>
<evidence type="ECO:0000256" key="1">
    <source>
        <dbReference type="ARBA" id="ARBA00010836"/>
    </source>
</evidence>
<keyword evidence="7" id="KW-0851">Voltage-gated channel</keyword>
<feature type="region of interest" description="Disordered" evidence="11">
    <location>
        <begin position="527"/>
        <end position="565"/>
    </location>
</feature>